<evidence type="ECO:0000313" key="8">
    <source>
        <dbReference type="Proteomes" id="UP000298663"/>
    </source>
</evidence>
<feature type="region of interest" description="Disordered" evidence="5">
    <location>
        <begin position="23"/>
        <end position="42"/>
    </location>
</feature>
<evidence type="ECO:0000256" key="1">
    <source>
        <dbReference type="ARBA" id="ARBA00004123"/>
    </source>
</evidence>
<dbReference type="PANTHER" id="PTHR18034">
    <property type="entry name" value="CELL CYCLE CONTROL PROTEIN CWF22-RELATED"/>
    <property type="match status" value="1"/>
</dbReference>
<proteinExistence type="predicted"/>
<gene>
    <name evidence="7" type="ORF">L596_019461</name>
</gene>
<feature type="region of interest" description="Disordered" evidence="5">
    <location>
        <begin position="201"/>
        <end position="231"/>
    </location>
</feature>
<comment type="subcellular location">
    <subcellularLocation>
        <location evidence="1">Nucleus</location>
    </subcellularLocation>
</comment>
<feature type="compositionally biased region" description="Polar residues" evidence="5">
    <location>
        <begin position="210"/>
        <end position="226"/>
    </location>
</feature>
<keyword evidence="2" id="KW-0507">mRNA processing</keyword>
<dbReference type="AlphaFoldDB" id="A0A4U5MRG0"/>
<evidence type="ECO:0000256" key="3">
    <source>
        <dbReference type="ARBA" id="ARBA00023187"/>
    </source>
</evidence>
<protein>
    <recommendedName>
        <fullName evidence="6">MI domain-containing protein</fullName>
    </recommendedName>
</protein>
<dbReference type="PROSITE" id="PS51366">
    <property type="entry name" value="MI"/>
    <property type="match status" value="1"/>
</dbReference>
<reference evidence="7 8" key="2">
    <citation type="journal article" date="2019" name="G3 (Bethesda)">
        <title>Hybrid Assembly of the Genome of the Entomopathogenic Nematode Steinernema carpocapsae Identifies the X-Chromosome.</title>
        <authorList>
            <person name="Serra L."/>
            <person name="Macchietto M."/>
            <person name="Macias-Munoz A."/>
            <person name="McGill C.J."/>
            <person name="Rodriguez I.M."/>
            <person name="Rodriguez B."/>
            <person name="Murad R."/>
            <person name="Mortazavi A."/>
        </authorList>
    </citation>
    <scope>NUCLEOTIDE SEQUENCE [LARGE SCALE GENOMIC DNA]</scope>
    <source>
        <strain evidence="7 8">ALL</strain>
    </source>
</reference>
<feature type="domain" description="MI" evidence="6">
    <location>
        <begin position="48"/>
        <end position="164"/>
    </location>
</feature>
<sequence>MSKFDPNFDANVANYDEDRKQIIGSGGVTSSEEDNVEQGCEDEEDEEADQKLVYLTIQSSLDFQEAVHKLLENHYKAGFERELCYMVVDCCVQEHVQFRFFEILAERLCLLKKEFQKSFERSFRETYEIIHRIDITKLRNIVRLYSHQLATDAISWTVLSGVKMSEDDMTSAGRVFVKVMFQELSTAWGVAKLFQRINDPTMQETDRTGTTDGRPSRTSQECQVSSKAEVRNETQEKGRDIIIF</sequence>
<dbReference type="Proteomes" id="UP000298663">
    <property type="component" value="Unassembled WGS sequence"/>
</dbReference>
<dbReference type="PANTHER" id="PTHR18034:SF3">
    <property type="entry name" value="PRE-MRNA-SPLICING FACTOR CWC22 HOMOLOG"/>
    <property type="match status" value="1"/>
</dbReference>
<evidence type="ECO:0000256" key="2">
    <source>
        <dbReference type="ARBA" id="ARBA00022664"/>
    </source>
</evidence>
<dbReference type="OrthoDB" id="1924287at2759"/>
<dbReference type="Pfam" id="PF02847">
    <property type="entry name" value="MA3"/>
    <property type="match status" value="1"/>
</dbReference>
<feature type="compositionally biased region" description="Acidic residues" evidence="5">
    <location>
        <begin position="31"/>
        <end position="42"/>
    </location>
</feature>
<comment type="caution">
    <text evidence="7">The sequence shown here is derived from an EMBL/GenBank/DDBJ whole genome shotgun (WGS) entry which is preliminary data.</text>
</comment>
<reference evidence="7 8" key="1">
    <citation type="journal article" date="2015" name="Genome Biol.">
        <title>Comparative genomics of Steinernema reveals deeply conserved gene regulatory networks.</title>
        <authorList>
            <person name="Dillman A.R."/>
            <person name="Macchietto M."/>
            <person name="Porter C.F."/>
            <person name="Rogers A."/>
            <person name="Williams B."/>
            <person name="Antoshechkin I."/>
            <person name="Lee M.M."/>
            <person name="Goodwin Z."/>
            <person name="Lu X."/>
            <person name="Lewis E.E."/>
            <person name="Goodrich-Blair H."/>
            <person name="Stock S.P."/>
            <person name="Adams B.J."/>
            <person name="Sternberg P.W."/>
            <person name="Mortazavi A."/>
        </authorList>
    </citation>
    <scope>NUCLEOTIDE SEQUENCE [LARGE SCALE GENOMIC DNA]</scope>
    <source>
        <strain evidence="7 8">ALL</strain>
    </source>
</reference>
<accession>A0A4U5MRG0</accession>
<organism evidence="7 8">
    <name type="scientific">Steinernema carpocapsae</name>
    <name type="common">Entomopathogenic nematode</name>
    <dbReference type="NCBI Taxonomy" id="34508"/>
    <lineage>
        <taxon>Eukaryota</taxon>
        <taxon>Metazoa</taxon>
        <taxon>Ecdysozoa</taxon>
        <taxon>Nematoda</taxon>
        <taxon>Chromadorea</taxon>
        <taxon>Rhabditida</taxon>
        <taxon>Tylenchina</taxon>
        <taxon>Panagrolaimomorpha</taxon>
        <taxon>Strongyloidoidea</taxon>
        <taxon>Steinernematidae</taxon>
        <taxon>Steinernema</taxon>
    </lineage>
</organism>
<dbReference type="EMBL" id="AZBU02000006">
    <property type="protein sequence ID" value="TKR71933.1"/>
    <property type="molecule type" value="Genomic_DNA"/>
</dbReference>
<dbReference type="InterPro" id="IPR003891">
    <property type="entry name" value="Initiation_fac_eIF4g_MI"/>
</dbReference>
<keyword evidence="8" id="KW-1185">Reference proteome</keyword>
<dbReference type="GO" id="GO:0071013">
    <property type="term" value="C:catalytic step 2 spliceosome"/>
    <property type="evidence" value="ECO:0007669"/>
    <property type="project" value="TreeGrafter"/>
</dbReference>
<evidence type="ECO:0000313" key="7">
    <source>
        <dbReference type="EMBL" id="TKR71933.1"/>
    </source>
</evidence>
<dbReference type="GO" id="GO:0000398">
    <property type="term" value="P:mRNA splicing, via spliceosome"/>
    <property type="evidence" value="ECO:0007669"/>
    <property type="project" value="TreeGrafter"/>
</dbReference>
<evidence type="ECO:0000256" key="4">
    <source>
        <dbReference type="ARBA" id="ARBA00023242"/>
    </source>
</evidence>
<keyword evidence="4" id="KW-0539">Nucleus</keyword>
<evidence type="ECO:0000259" key="6">
    <source>
        <dbReference type="PROSITE" id="PS51366"/>
    </source>
</evidence>
<name>A0A4U5MRG0_STECR</name>
<evidence type="ECO:0000256" key="5">
    <source>
        <dbReference type="SAM" id="MobiDB-lite"/>
    </source>
</evidence>
<dbReference type="SMART" id="SM00544">
    <property type="entry name" value="MA3"/>
    <property type="match status" value="1"/>
</dbReference>
<dbReference type="GO" id="GO:0003723">
    <property type="term" value="F:RNA binding"/>
    <property type="evidence" value="ECO:0007669"/>
    <property type="project" value="TreeGrafter"/>
</dbReference>
<dbReference type="STRING" id="34508.A0A4U5MRG0"/>
<dbReference type="InterPro" id="IPR050781">
    <property type="entry name" value="CWC22_splicing_factor"/>
</dbReference>
<keyword evidence="3" id="KW-0508">mRNA splicing</keyword>